<feature type="domain" description="Adenylate kinase active site lid" evidence="4">
    <location>
        <begin position="3"/>
        <end position="24"/>
    </location>
</feature>
<dbReference type="InterPro" id="IPR000850">
    <property type="entry name" value="Adenylat/UMP-CMP_kin"/>
</dbReference>
<accession>K1RPM7</accession>
<name>K1RPM7_9ZZZZ</name>
<dbReference type="SUPFAM" id="SSF57774">
    <property type="entry name" value="Microbial and mitochondrial ADK, insert 'zinc finger' domain"/>
    <property type="match status" value="1"/>
</dbReference>
<protein>
    <submittedName>
        <fullName evidence="5">Adenylate kinase</fullName>
        <ecNumber evidence="5">2.7.4.-</ecNumber>
    </submittedName>
</protein>
<evidence type="ECO:0000256" key="2">
    <source>
        <dbReference type="ARBA" id="ARBA00022741"/>
    </source>
</evidence>
<dbReference type="InterPro" id="IPR027417">
    <property type="entry name" value="P-loop_NTPase"/>
</dbReference>
<organism evidence="5">
    <name type="scientific">human gut metagenome</name>
    <dbReference type="NCBI Taxonomy" id="408170"/>
    <lineage>
        <taxon>unclassified sequences</taxon>
        <taxon>metagenomes</taxon>
        <taxon>organismal metagenomes</taxon>
    </lineage>
</organism>
<evidence type="ECO:0000256" key="1">
    <source>
        <dbReference type="ARBA" id="ARBA00022679"/>
    </source>
</evidence>
<proteinExistence type="predicted"/>
<dbReference type="InterPro" id="IPR007862">
    <property type="entry name" value="Adenylate_kinase_lid-dom"/>
</dbReference>
<keyword evidence="1 5" id="KW-0808">Transferase</keyword>
<keyword evidence="3 5" id="KW-0418">Kinase</keyword>
<dbReference type="GO" id="GO:0005524">
    <property type="term" value="F:ATP binding"/>
    <property type="evidence" value="ECO:0007669"/>
    <property type="project" value="InterPro"/>
</dbReference>
<dbReference type="AlphaFoldDB" id="K1RPM7"/>
<dbReference type="EMBL" id="AJWZ01010829">
    <property type="protein sequence ID" value="EKC47343.1"/>
    <property type="molecule type" value="Genomic_DNA"/>
</dbReference>
<sequence>MTMHPSKVEGICDICGSKLVQRGDDSDENAIKQRLAIYDEKTSPLIDFYTKKGVLVTEEVSEKINRLGKEAAEDVLNKIKNM</sequence>
<dbReference type="PRINTS" id="PR00094">
    <property type="entry name" value="ADENYLTKNASE"/>
</dbReference>
<evidence type="ECO:0000256" key="3">
    <source>
        <dbReference type="ARBA" id="ARBA00022777"/>
    </source>
</evidence>
<gene>
    <name evidence="5" type="ORF">OBE_15757</name>
</gene>
<dbReference type="GO" id="GO:0004017">
    <property type="term" value="F:AMP kinase activity"/>
    <property type="evidence" value="ECO:0007669"/>
    <property type="project" value="InterPro"/>
</dbReference>
<evidence type="ECO:0000313" key="5">
    <source>
        <dbReference type="EMBL" id="EKC47343.1"/>
    </source>
</evidence>
<dbReference type="Gene3D" id="3.40.50.300">
    <property type="entry name" value="P-loop containing nucleotide triphosphate hydrolases"/>
    <property type="match status" value="1"/>
</dbReference>
<evidence type="ECO:0000259" key="4">
    <source>
        <dbReference type="Pfam" id="PF05191"/>
    </source>
</evidence>
<comment type="caution">
    <text evidence="5">The sequence shown here is derived from an EMBL/GenBank/DDBJ whole genome shotgun (WGS) entry which is preliminary data.</text>
</comment>
<reference evidence="5" key="1">
    <citation type="journal article" date="2013" name="Environ. Microbiol.">
        <title>Microbiota from the distal guts of lean and obese adolescents exhibit partial functional redundancy besides clear differences in community structure.</title>
        <authorList>
            <person name="Ferrer M."/>
            <person name="Ruiz A."/>
            <person name="Lanza F."/>
            <person name="Haange S.B."/>
            <person name="Oberbach A."/>
            <person name="Till H."/>
            <person name="Bargiela R."/>
            <person name="Campoy C."/>
            <person name="Segura M.T."/>
            <person name="Richter M."/>
            <person name="von Bergen M."/>
            <person name="Seifert J."/>
            <person name="Suarez A."/>
        </authorList>
    </citation>
    <scope>NUCLEOTIDE SEQUENCE</scope>
</reference>
<keyword evidence="2" id="KW-0547">Nucleotide-binding</keyword>
<dbReference type="InterPro" id="IPR036193">
    <property type="entry name" value="ADK_active_lid_dom_sf"/>
</dbReference>
<dbReference type="EC" id="2.7.4.-" evidence="5"/>
<dbReference type="Pfam" id="PF05191">
    <property type="entry name" value="ADK_lid"/>
    <property type="match status" value="1"/>
</dbReference>